<dbReference type="GO" id="GO:0006352">
    <property type="term" value="P:DNA-templated transcription initiation"/>
    <property type="evidence" value="ECO:0007669"/>
    <property type="project" value="InterPro"/>
</dbReference>
<dbReference type="Pfam" id="PF08281">
    <property type="entry name" value="Sigma70_r4_2"/>
    <property type="match status" value="1"/>
</dbReference>
<dbReference type="EMBL" id="CAFBQI010000016">
    <property type="protein sequence ID" value="CAB5045952.1"/>
    <property type="molecule type" value="Genomic_DNA"/>
</dbReference>
<name>A0A6J6WDB6_9ZZZZ</name>
<organism evidence="2">
    <name type="scientific">freshwater metagenome</name>
    <dbReference type="NCBI Taxonomy" id="449393"/>
    <lineage>
        <taxon>unclassified sequences</taxon>
        <taxon>metagenomes</taxon>
        <taxon>ecological metagenomes</taxon>
    </lineage>
</organism>
<evidence type="ECO:0000259" key="1">
    <source>
        <dbReference type="Pfam" id="PF08281"/>
    </source>
</evidence>
<accession>A0A6J6WDB6</accession>
<dbReference type="GO" id="GO:0016987">
    <property type="term" value="F:sigma factor activity"/>
    <property type="evidence" value="ECO:0007669"/>
    <property type="project" value="InterPro"/>
</dbReference>
<dbReference type="Gene3D" id="1.10.10.10">
    <property type="entry name" value="Winged helix-like DNA-binding domain superfamily/Winged helix DNA-binding domain"/>
    <property type="match status" value="1"/>
</dbReference>
<sequence>MSKETTLAEVLASLPEEQRIILTLHYLRSMSSAEIAALLTVPQRSVDAVISAGKARLSGLLGI</sequence>
<feature type="domain" description="RNA polymerase sigma factor 70 region 4 type 2" evidence="1">
    <location>
        <begin position="7"/>
        <end position="57"/>
    </location>
</feature>
<dbReference type="SUPFAM" id="SSF88659">
    <property type="entry name" value="Sigma3 and sigma4 domains of RNA polymerase sigma factors"/>
    <property type="match status" value="1"/>
</dbReference>
<gene>
    <name evidence="2" type="ORF">UFOPK2918_00962</name>
    <name evidence="3" type="ORF">UFOPK4303_00332</name>
</gene>
<dbReference type="AlphaFoldDB" id="A0A6J6WDB6"/>
<dbReference type="InterPro" id="IPR013249">
    <property type="entry name" value="RNA_pol_sigma70_r4_t2"/>
</dbReference>
<evidence type="ECO:0000313" key="2">
    <source>
        <dbReference type="EMBL" id="CAB4781376.1"/>
    </source>
</evidence>
<dbReference type="InterPro" id="IPR036388">
    <property type="entry name" value="WH-like_DNA-bd_sf"/>
</dbReference>
<evidence type="ECO:0000313" key="3">
    <source>
        <dbReference type="EMBL" id="CAB5045952.1"/>
    </source>
</evidence>
<proteinExistence type="predicted"/>
<dbReference type="InterPro" id="IPR013324">
    <property type="entry name" value="RNA_pol_sigma_r3/r4-like"/>
</dbReference>
<protein>
    <submittedName>
        <fullName evidence="2">Unannotated protein</fullName>
    </submittedName>
</protein>
<dbReference type="EMBL" id="CAEZZT010000070">
    <property type="protein sequence ID" value="CAB4781376.1"/>
    <property type="molecule type" value="Genomic_DNA"/>
</dbReference>
<dbReference type="GO" id="GO:0003677">
    <property type="term" value="F:DNA binding"/>
    <property type="evidence" value="ECO:0007669"/>
    <property type="project" value="InterPro"/>
</dbReference>
<reference evidence="2" key="1">
    <citation type="submission" date="2020-05" db="EMBL/GenBank/DDBJ databases">
        <authorList>
            <person name="Chiriac C."/>
            <person name="Salcher M."/>
            <person name="Ghai R."/>
            <person name="Kavagutti S V."/>
        </authorList>
    </citation>
    <scope>NUCLEOTIDE SEQUENCE</scope>
</reference>